<sequence>MSASKEVLAQQAAARLVAAACGEERDTWNRQEQLHDAATTQAAALAAATPLLQICASCRIVADCRQWAIVDEYTGIAAGTAWTNGVEKSAHWVPRRPPRRLAG</sequence>
<accession>A0A927RM77</accession>
<keyword evidence="2" id="KW-1185">Reference proteome</keyword>
<reference evidence="1" key="1">
    <citation type="submission" date="2020-10" db="EMBL/GenBank/DDBJ databases">
        <title>Sequencing the genomes of 1000 actinobacteria strains.</title>
        <authorList>
            <person name="Klenk H.-P."/>
        </authorList>
    </citation>
    <scope>NUCLEOTIDE SEQUENCE</scope>
    <source>
        <strain evidence="1">DSM 45354</strain>
    </source>
</reference>
<protein>
    <recommendedName>
        <fullName evidence="3">4Fe-4S Wbl-type domain-containing protein</fullName>
    </recommendedName>
</protein>
<dbReference type="RefSeq" id="WP_192753394.1">
    <property type="nucleotide sequence ID" value="NZ_BAABJL010000088.1"/>
</dbReference>
<evidence type="ECO:0000313" key="2">
    <source>
        <dbReference type="Proteomes" id="UP000638648"/>
    </source>
</evidence>
<evidence type="ECO:0000313" key="1">
    <source>
        <dbReference type="EMBL" id="MBE1609916.1"/>
    </source>
</evidence>
<dbReference type="AlphaFoldDB" id="A0A927RM77"/>
<gene>
    <name evidence="1" type="ORF">HEB94_006764</name>
</gene>
<dbReference type="Proteomes" id="UP000638648">
    <property type="component" value="Unassembled WGS sequence"/>
</dbReference>
<organism evidence="1 2">
    <name type="scientific">Actinopolymorpha pittospori</name>
    <dbReference type="NCBI Taxonomy" id="648752"/>
    <lineage>
        <taxon>Bacteria</taxon>
        <taxon>Bacillati</taxon>
        <taxon>Actinomycetota</taxon>
        <taxon>Actinomycetes</taxon>
        <taxon>Propionibacteriales</taxon>
        <taxon>Actinopolymorphaceae</taxon>
        <taxon>Actinopolymorpha</taxon>
    </lineage>
</organism>
<name>A0A927RM77_9ACTN</name>
<comment type="caution">
    <text evidence="1">The sequence shown here is derived from an EMBL/GenBank/DDBJ whole genome shotgun (WGS) entry which is preliminary data.</text>
</comment>
<evidence type="ECO:0008006" key="3">
    <source>
        <dbReference type="Google" id="ProtNLM"/>
    </source>
</evidence>
<dbReference type="EMBL" id="JADBEM010000001">
    <property type="protein sequence ID" value="MBE1609916.1"/>
    <property type="molecule type" value="Genomic_DNA"/>
</dbReference>
<proteinExistence type="predicted"/>